<organism evidence="2 3">
    <name type="scientific">Streptomyces plumbiresistens</name>
    <dbReference type="NCBI Taxonomy" id="511811"/>
    <lineage>
        <taxon>Bacteria</taxon>
        <taxon>Bacillati</taxon>
        <taxon>Actinomycetota</taxon>
        <taxon>Actinomycetes</taxon>
        <taxon>Kitasatosporales</taxon>
        <taxon>Streptomycetaceae</taxon>
        <taxon>Streptomyces</taxon>
    </lineage>
</organism>
<sequence length="392" mass="43836">MRSFSTGSDTHEQRDVLHDREGDPMGGDGIEGLLRDRLLIMVNDRSAIGLLPHIDGNAGGLLLTGVDAASRCRNIRNSYPDTVVAVDYGGHEHRVATVDRPFGYQAADGWHALDFSGLEEVLNGQLANKAAFAVTPTCFIPPDEDGDARVLRAVITQANRLERTDTVVLLPCSYRWLRDESLLHLVEAVRASRHPVALIMQHYKDPLERVGVAEGLRVLCRSCPRLLLWRTDLAAFDALAHGALGTAVGVTAMLRHGMDPRRKGRGWRPYPVVLVRELLKYHRVEVLQNWFTRVDPWTCGCAVCEGAELSRFSESNADVRESQWHNTCELYALHDELISADAGRDRLEWWRQILDDAVARHHLLTSDLGEEVAHPPVLHYWQRASPPAVPMP</sequence>
<evidence type="ECO:0000256" key="1">
    <source>
        <dbReference type="SAM" id="MobiDB-lite"/>
    </source>
</evidence>
<feature type="compositionally biased region" description="Basic and acidic residues" evidence="1">
    <location>
        <begin position="9"/>
        <end position="23"/>
    </location>
</feature>
<gene>
    <name evidence="2" type="ORF">GCM10022232_28440</name>
</gene>
<accession>A0ABP7R3J8</accession>
<evidence type="ECO:0000313" key="2">
    <source>
        <dbReference type="EMBL" id="GAA3991960.1"/>
    </source>
</evidence>
<proteinExistence type="predicted"/>
<reference evidence="3" key="1">
    <citation type="journal article" date="2019" name="Int. J. Syst. Evol. Microbiol.">
        <title>The Global Catalogue of Microorganisms (GCM) 10K type strain sequencing project: providing services to taxonomists for standard genome sequencing and annotation.</title>
        <authorList>
            <consortium name="The Broad Institute Genomics Platform"/>
            <consortium name="The Broad Institute Genome Sequencing Center for Infectious Disease"/>
            <person name="Wu L."/>
            <person name="Ma J."/>
        </authorList>
    </citation>
    <scope>NUCLEOTIDE SEQUENCE [LARGE SCALE GENOMIC DNA]</scope>
    <source>
        <strain evidence="3">JCM 16924</strain>
    </source>
</reference>
<dbReference type="EMBL" id="BAAAZX010000006">
    <property type="protein sequence ID" value="GAA3991960.1"/>
    <property type="molecule type" value="Genomic_DNA"/>
</dbReference>
<feature type="region of interest" description="Disordered" evidence="1">
    <location>
        <begin position="1"/>
        <end position="27"/>
    </location>
</feature>
<evidence type="ECO:0000313" key="3">
    <source>
        <dbReference type="Proteomes" id="UP001500456"/>
    </source>
</evidence>
<dbReference type="Proteomes" id="UP001500456">
    <property type="component" value="Unassembled WGS sequence"/>
</dbReference>
<comment type="caution">
    <text evidence="2">The sequence shown here is derived from an EMBL/GenBank/DDBJ whole genome shotgun (WGS) entry which is preliminary data.</text>
</comment>
<keyword evidence="3" id="KW-1185">Reference proteome</keyword>
<protein>
    <submittedName>
        <fullName evidence="2">Uncharacterized protein</fullName>
    </submittedName>
</protein>
<name>A0ABP7R3J8_9ACTN</name>